<dbReference type="SUPFAM" id="SSF55874">
    <property type="entry name" value="ATPase domain of HSP90 chaperone/DNA topoisomerase II/histidine kinase"/>
    <property type="match status" value="1"/>
</dbReference>
<accession>A0ABQ3VGC4</accession>
<dbReference type="CDD" id="cd06225">
    <property type="entry name" value="HAMP"/>
    <property type="match status" value="1"/>
</dbReference>
<dbReference type="EMBL" id="BNJJ01000008">
    <property type="protein sequence ID" value="GHO85075.1"/>
    <property type="molecule type" value="Genomic_DNA"/>
</dbReference>
<dbReference type="InterPro" id="IPR036890">
    <property type="entry name" value="HATPase_C_sf"/>
</dbReference>
<dbReference type="SMART" id="SM00304">
    <property type="entry name" value="HAMP"/>
    <property type="match status" value="1"/>
</dbReference>
<keyword evidence="3" id="KW-0808">Transferase</keyword>
<dbReference type="PROSITE" id="PS50885">
    <property type="entry name" value="HAMP"/>
    <property type="match status" value="1"/>
</dbReference>
<keyword evidence="9" id="KW-1185">Reference proteome</keyword>
<dbReference type="InterPro" id="IPR050482">
    <property type="entry name" value="Sensor_HK_TwoCompSys"/>
</dbReference>
<dbReference type="Gene3D" id="3.30.565.10">
    <property type="entry name" value="Histidine kinase-like ATPase, C-terminal domain"/>
    <property type="match status" value="1"/>
</dbReference>
<dbReference type="SMART" id="SM00387">
    <property type="entry name" value="HATPase_c"/>
    <property type="match status" value="1"/>
</dbReference>
<name>A0ABQ3VGC4_9CHLR</name>
<organism evidence="8 9">
    <name type="scientific">Dictyobacter formicarum</name>
    <dbReference type="NCBI Taxonomy" id="2778368"/>
    <lineage>
        <taxon>Bacteria</taxon>
        <taxon>Bacillati</taxon>
        <taxon>Chloroflexota</taxon>
        <taxon>Ktedonobacteria</taxon>
        <taxon>Ktedonobacterales</taxon>
        <taxon>Dictyobacteraceae</taxon>
        <taxon>Dictyobacter</taxon>
    </lineage>
</organism>
<dbReference type="RefSeq" id="WP_201362690.1">
    <property type="nucleotide sequence ID" value="NZ_BNJJ01000008.1"/>
</dbReference>
<dbReference type="Pfam" id="PF00672">
    <property type="entry name" value="HAMP"/>
    <property type="match status" value="1"/>
</dbReference>
<dbReference type="Pfam" id="PF02518">
    <property type="entry name" value="HATPase_c"/>
    <property type="match status" value="1"/>
</dbReference>
<evidence type="ECO:0000313" key="9">
    <source>
        <dbReference type="Proteomes" id="UP000635565"/>
    </source>
</evidence>
<reference evidence="8 9" key="1">
    <citation type="journal article" date="2021" name="Int. J. Syst. Evol. Microbiol.">
        <title>Reticulibacter mediterranei gen. nov., sp. nov., within the new family Reticulibacteraceae fam. nov., and Ktedonospora formicarum gen. nov., sp. nov., Ktedonobacter robiniae sp. nov., Dictyobacter formicarum sp. nov. and Dictyobacter arantiisoli sp. nov., belonging to the class Ktedonobacteria.</title>
        <authorList>
            <person name="Yabe S."/>
            <person name="Zheng Y."/>
            <person name="Wang C.M."/>
            <person name="Sakai Y."/>
            <person name="Abe K."/>
            <person name="Yokota A."/>
            <person name="Donadio S."/>
            <person name="Cavaletti L."/>
            <person name="Monciardini P."/>
        </authorList>
    </citation>
    <scope>NUCLEOTIDE SEQUENCE [LARGE SCALE GENOMIC DNA]</scope>
    <source>
        <strain evidence="8 9">SOSP1-9</strain>
    </source>
</reference>
<keyword evidence="2" id="KW-0597">Phosphoprotein</keyword>
<dbReference type="Pfam" id="PF07730">
    <property type="entry name" value="HisKA_3"/>
    <property type="match status" value="1"/>
</dbReference>
<evidence type="ECO:0000256" key="5">
    <source>
        <dbReference type="ARBA" id="ARBA00023012"/>
    </source>
</evidence>
<comment type="caution">
    <text evidence="8">The sequence shown here is derived from an EMBL/GenBank/DDBJ whole genome shotgun (WGS) entry which is preliminary data.</text>
</comment>
<evidence type="ECO:0000256" key="4">
    <source>
        <dbReference type="ARBA" id="ARBA00022777"/>
    </source>
</evidence>
<gene>
    <name evidence="8" type="ORF">KSZ_30810</name>
</gene>
<dbReference type="Gene3D" id="6.10.340.10">
    <property type="match status" value="1"/>
</dbReference>
<dbReference type="PANTHER" id="PTHR24421:SF61">
    <property type="entry name" value="OXYGEN SENSOR HISTIDINE KINASE NREB"/>
    <property type="match status" value="1"/>
</dbReference>
<dbReference type="PANTHER" id="PTHR24421">
    <property type="entry name" value="NITRATE/NITRITE SENSOR PROTEIN NARX-RELATED"/>
    <property type="match status" value="1"/>
</dbReference>
<dbReference type="CDD" id="cd16917">
    <property type="entry name" value="HATPase_UhpB-NarQ-NarX-like"/>
    <property type="match status" value="1"/>
</dbReference>
<keyword evidence="6" id="KW-0812">Transmembrane</keyword>
<keyword evidence="4" id="KW-0418">Kinase</keyword>
<dbReference type="InterPro" id="IPR003594">
    <property type="entry name" value="HATPase_dom"/>
</dbReference>
<sequence>MRAIHWRFGSLFWRLTLTYLIATLVAALAIECAITLMPLLRNFQQDNVSPLQALEKQGAARISTSIDNISVNSDEESLRYALALPLFDDIYRDEPRLTFVALFDHNGRLLTSISCTRSQLISLGSRRCTQQTQQKLSKLQTYRATQQTLRQINNPNRSSTPVIHHLPTGESLVSIPVQGSNKQTRVSLLVAVNGSLAPQNTYTMSPEQLIATLWSYWQPAGFYFIFLASALGTGAGMLISHNLTRRLHRIAQATQKWSQGEFQSAIHDDAHDELGQLSKDLNNMAEQLQMLLLTRGKLAIIEERTRLKRDLHDAVKQHLFAVQMQLSAGRVLFQKDATSSYHHLIEAEKLAVLAQQELATLIEALRPVALTDKNLIVALEEFCHAWSQRTAIMLSVHTEQIPPLTSAIEQAIFRVTQEALSNIARHSEAHNVSLELLATPGAITLNITDDGHGFNSSTVHAKKHSIGLQSMRERIEAIYGLFAIESTACGTSIKVHIPVAVQKEEQ</sequence>
<keyword evidence="5" id="KW-0902">Two-component regulatory system</keyword>
<protein>
    <recommendedName>
        <fullName evidence="7">HAMP domain-containing protein</fullName>
    </recommendedName>
</protein>
<dbReference type="Proteomes" id="UP000635565">
    <property type="component" value="Unassembled WGS sequence"/>
</dbReference>
<evidence type="ECO:0000256" key="6">
    <source>
        <dbReference type="SAM" id="Phobius"/>
    </source>
</evidence>
<evidence type="ECO:0000259" key="7">
    <source>
        <dbReference type="PROSITE" id="PS50885"/>
    </source>
</evidence>
<dbReference type="InterPro" id="IPR011712">
    <property type="entry name" value="Sig_transdc_His_kin_sub3_dim/P"/>
</dbReference>
<keyword evidence="6" id="KW-1133">Transmembrane helix</keyword>
<evidence type="ECO:0000256" key="2">
    <source>
        <dbReference type="ARBA" id="ARBA00022553"/>
    </source>
</evidence>
<dbReference type="SUPFAM" id="SSF158472">
    <property type="entry name" value="HAMP domain-like"/>
    <property type="match status" value="1"/>
</dbReference>
<evidence type="ECO:0000256" key="1">
    <source>
        <dbReference type="ARBA" id="ARBA00004370"/>
    </source>
</evidence>
<feature type="domain" description="HAMP" evidence="7">
    <location>
        <begin position="241"/>
        <end position="293"/>
    </location>
</feature>
<dbReference type="InterPro" id="IPR003660">
    <property type="entry name" value="HAMP_dom"/>
</dbReference>
<dbReference type="Gene3D" id="1.20.5.1930">
    <property type="match status" value="1"/>
</dbReference>
<feature type="transmembrane region" description="Helical" evidence="6">
    <location>
        <begin position="220"/>
        <end position="239"/>
    </location>
</feature>
<keyword evidence="6" id="KW-0472">Membrane</keyword>
<proteinExistence type="predicted"/>
<evidence type="ECO:0000256" key="3">
    <source>
        <dbReference type="ARBA" id="ARBA00022679"/>
    </source>
</evidence>
<evidence type="ECO:0000313" key="8">
    <source>
        <dbReference type="EMBL" id="GHO85075.1"/>
    </source>
</evidence>
<comment type="subcellular location">
    <subcellularLocation>
        <location evidence="1">Membrane</location>
    </subcellularLocation>
</comment>